<feature type="transmembrane region" description="Helical" evidence="8">
    <location>
        <begin position="343"/>
        <end position="362"/>
    </location>
</feature>
<evidence type="ECO:0000256" key="5">
    <source>
        <dbReference type="ARBA" id="ARBA00022989"/>
    </source>
</evidence>
<dbReference type="RefSeq" id="WP_345539708.1">
    <property type="nucleotide sequence ID" value="NZ_BAABGJ010000059.1"/>
</dbReference>
<evidence type="ECO:0000256" key="2">
    <source>
        <dbReference type="ARBA" id="ARBA00022475"/>
    </source>
</evidence>
<comment type="caution">
    <text evidence="9">The sequence shown here is derived from an EMBL/GenBank/DDBJ whole genome shotgun (WGS) entry which is preliminary data.</text>
</comment>
<keyword evidence="2" id="KW-1003">Cell membrane</keyword>
<evidence type="ECO:0000256" key="4">
    <source>
        <dbReference type="ARBA" id="ARBA00022692"/>
    </source>
</evidence>
<keyword evidence="3" id="KW-0808">Transferase</keyword>
<dbReference type="Pfam" id="PF09594">
    <property type="entry name" value="GT87"/>
    <property type="match status" value="1"/>
</dbReference>
<dbReference type="InterPro" id="IPR018584">
    <property type="entry name" value="GT87"/>
</dbReference>
<sequence>MKIYIAQVALTVLCAGLLFVLWRWRPGIAGLAGSRETQRLEHAWRLWLACLLGGVLASAVFALAVDEPRETSLGYLRILLSTHAGEDSWMPMLRASAFLREHPEVPLYQGVFFGQHVKFQYPLTALLPLDLPQQLFGVPPEGVVRFFQFVSRISLVAIAVVFMQLFMGAIPAPPGGRVLHLPRRSVFALFGLSVLSVAMFYPLLRSEYHGQIQTLMTLAAGLALLAWQRDQPRLAGLMMGLCCIIKPQWGVVVVWALLRRQWQFAAVATAVTAAAGLFAVGVYGWRSVLDYVSVVSFLSRHGESYFINQSVNGLLHRLFFNGVNLQGAGLVWSGTDFPPYQPVVHLATVATSLLMLGMALVWRMGKRPSVVDLSLVMLTLTMASPIAWDHHYGLLLPVFAVAFPMALRQQPWGAWTLPVLGVTLALSCQSFVGPTNLLADSAWNVLQSYQFAGALMALALLYRLSWMEQPRAAEVRAGRSEPAAVTVY</sequence>
<keyword evidence="4 8" id="KW-0812">Transmembrane</keyword>
<feature type="transmembrane region" description="Helical" evidence="8">
    <location>
        <begin position="234"/>
        <end position="258"/>
    </location>
</feature>
<keyword evidence="5 8" id="KW-1133">Transmembrane helix</keyword>
<gene>
    <name evidence="9" type="ORF">GCM10023165_36740</name>
</gene>
<protein>
    <submittedName>
        <fullName evidence="9">Glycosyltransferase 87 family protein</fullName>
    </submittedName>
</protein>
<evidence type="ECO:0000313" key="9">
    <source>
        <dbReference type="EMBL" id="GAA4349716.1"/>
    </source>
</evidence>
<evidence type="ECO:0000256" key="3">
    <source>
        <dbReference type="ARBA" id="ARBA00022679"/>
    </source>
</evidence>
<evidence type="ECO:0000256" key="8">
    <source>
        <dbReference type="SAM" id="Phobius"/>
    </source>
</evidence>
<comment type="similarity">
    <text evidence="7">Belongs to the glycosyltransferase 87 family.</text>
</comment>
<organism evidence="9 10">
    <name type="scientific">Variovorax defluvii</name>
    <dbReference type="NCBI Taxonomy" id="913761"/>
    <lineage>
        <taxon>Bacteria</taxon>
        <taxon>Pseudomonadati</taxon>
        <taxon>Pseudomonadota</taxon>
        <taxon>Betaproteobacteria</taxon>
        <taxon>Burkholderiales</taxon>
        <taxon>Comamonadaceae</taxon>
        <taxon>Variovorax</taxon>
    </lineage>
</organism>
<comment type="subcellular location">
    <subcellularLocation>
        <location evidence="1">Cell membrane</location>
        <topology evidence="1">Multi-pass membrane protein</topology>
    </subcellularLocation>
</comment>
<dbReference type="Proteomes" id="UP001500975">
    <property type="component" value="Unassembled WGS sequence"/>
</dbReference>
<evidence type="ECO:0000313" key="10">
    <source>
        <dbReference type="Proteomes" id="UP001500975"/>
    </source>
</evidence>
<feature type="transmembrane region" description="Helical" evidence="8">
    <location>
        <begin position="264"/>
        <end position="285"/>
    </location>
</feature>
<feature type="transmembrane region" description="Helical" evidence="8">
    <location>
        <begin position="444"/>
        <end position="462"/>
    </location>
</feature>
<evidence type="ECO:0000256" key="6">
    <source>
        <dbReference type="ARBA" id="ARBA00023136"/>
    </source>
</evidence>
<accession>A0ABP8I1X9</accession>
<reference evidence="10" key="1">
    <citation type="journal article" date="2019" name="Int. J. Syst. Evol. Microbiol.">
        <title>The Global Catalogue of Microorganisms (GCM) 10K type strain sequencing project: providing services to taxonomists for standard genome sequencing and annotation.</title>
        <authorList>
            <consortium name="The Broad Institute Genomics Platform"/>
            <consortium name="The Broad Institute Genome Sequencing Center for Infectious Disease"/>
            <person name="Wu L."/>
            <person name="Ma J."/>
        </authorList>
    </citation>
    <scope>NUCLEOTIDE SEQUENCE [LARGE SCALE GENOMIC DNA]</scope>
    <source>
        <strain evidence="10">JCM 17804</strain>
    </source>
</reference>
<proteinExistence type="inferred from homology"/>
<feature type="transmembrane region" description="Helical" evidence="8">
    <location>
        <begin position="44"/>
        <end position="65"/>
    </location>
</feature>
<keyword evidence="10" id="KW-1185">Reference proteome</keyword>
<name>A0ABP8I1X9_9BURK</name>
<feature type="transmembrane region" description="Helical" evidence="8">
    <location>
        <begin position="6"/>
        <end position="24"/>
    </location>
</feature>
<dbReference type="EMBL" id="BAABGJ010000059">
    <property type="protein sequence ID" value="GAA4349716.1"/>
    <property type="molecule type" value="Genomic_DNA"/>
</dbReference>
<feature type="transmembrane region" description="Helical" evidence="8">
    <location>
        <begin position="146"/>
        <end position="166"/>
    </location>
</feature>
<evidence type="ECO:0000256" key="1">
    <source>
        <dbReference type="ARBA" id="ARBA00004651"/>
    </source>
</evidence>
<evidence type="ECO:0000256" key="7">
    <source>
        <dbReference type="ARBA" id="ARBA00024033"/>
    </source>
</evidence>
<keyword evidence="6 8" id="KW-0472">Membrane</keyword>
<feature type="transmembrane region" description="Helical" evidence="8">
    <location>
        <begin position="414"/>
        <end position="432"/>
    </location>
</feature>
<feature type="transmembrane region" description="Helical" evidence="8">
    <location>
        <begin position="186"/>
        <end position="204"/>
    </location>
</feature>